<comment type="subunit">
    <text evidence="5">Monomer.</text>
</comment>
<dbReference type="CDD" id="cd09278">
    <property type="entry name" value="RNase_HI_prokaryote_like"/>
    <property type="match status" value="1"/>
</dbReference>
<dbReference type="InterPro" id="IPR050092">
    <property type="entry name" value="RNase_H"/>
</dbReference>
<sequence length="231" mass="26742">MMKFYAVRKGRQTGIFTSWNECQKQISGYSGAEYKSFKTRNEAQQFLNNKDYFVSSQKSKQASKNDFWKEPQILLFTDGGSRNHGNHQGQHVKATDKAAWAFYIRRSGHNVRGTGGEYGATNNRMELMALVNALKVLGQRGWNQEKINATLDSKYVLQAIQKGWLNSWKRSDWKKSNGEQPANLELWQKLDQLLPYFPRLKFSWTKGHADNRGNVLVDKLLNQTMDQMENH</sequence>
<dbReference type="InterPro" id="IPR037056">
    <property type="entry name" value="RNase_H1_N_sf"/>
</dbReference>
<evidence type="ECO:0000256" key="10">
    <source>
        <dbReference type="ARBA" id="ARBA00022759"/>
    </source>
</evidence>
<dbReference type="InterPro" id="IPR022892">
    <property type="entry name" value="RNaseHI"/>
</dbReference>
<dbReference type="PANTHER" id="PTHR10642">
    <property type="entry name" value="RIBONUCLEASE H1"/>
    <property type="match status" value="1"/>
</dbReference>
<keyword evidence="11" id="KW-0378">Hydrolase</keyword>
<dbReference type="Gene3D" id="3.30.420.10">
    <property type="entry name" value="Ribonuclease H-like superfamily/Ribonuclease H"/>
    <property type="match status" value="1"/>
</dbReference>
<evidence type="ECO:0000256" key="2">
    <source>
        <dbReference type="ARBA" id="ARBA00001946"/>
    </source>
</evidence>
<name>A0A9D1UWG2_9LACO</name>
<evidence type="ECO:0000313" key="14">
    <source>
        <dbReference type="EMBL" id="HIX01715.1"/>
    </source>
</evidence>
<accession>A0A9D1UWG2</accession>
<protein>
    <recommendedName>
        <fullName evidence="7">Ribonuclease H</fullName>
        <ecNumber evidence="6">3.1.26.4</ecNumber>
    </recommendedName>
</protein>
<dbReference type="Pfam" id="PF00075">
    <property type="entry name" value="RNase_H"/>
    <property type="match status" value="1"/>
</dbReference>
<dbReference type="GO" id="GO:0043137">
    <property type="term" value="P:DNA replication, removal of RNA primer"/>
    <property type="evidence" value="ECO:0007669"/>
    <property type="project" value="TreeGrafter"/>
</dbReference>
<evidence type="ECO:0000256" key="6">
    <source>
        <dbReference type="ARBA" id="ARBA00012180"/>
    </source>
</evidence>
<reference evidence="14" key="2">
    <citation type="submission" date="2021-04" db="EMBL/GenBank/DDBJ databases">
        <authorList>
            <person name="Gilroy R."/>
        </authorList>
    </citation>
    <scope>NUCLEOTIDE SEQUENCE</scope>
    <source>
        <strain evidence="14">6627</strain>
    </source>
</reference>
<evidence type="ECO:0000256" key="12">
    <source>
        <dbReference type="ARBA" id="ARBA00022842"/>
    </source>
</evidence>
<dbReference type="InterPro" id="IPR009027">
    <property type="entry name" value="Ribosomal_bL9/RNase_H1_N"/>
</dbReference>
<comment type="catalytic activity">
    <reaction evidence="1">
        <text>Endonucleolytic cleavage to 5'-phosphomonoester.</text>
        <dbReference type="EC" id="3.1.26.4"/>
    </reaction>
</comment>
<dbReference type="Proteomes" id="UP000823963">
    <property type="component" value="Unassembled WGS sequence"/>
</dbReference>
<comment type="caution">
    <text evidence="14">The sequence shown here is derived from an EMBL/GenBank/DDBJ whole genome shotgun (WGS) entry which is preliminary data.</text>
</comment>
<dbReference type="Pfam" id="PF01693">
    <property type="entry name" value="Cauli_VI"/>
    <property type="match status" value="1"/>
</dbReference>
<gene>
    <name evidence="14" type="ORF">H9861_03070</name>
</gene>
<dbReference type="PANTHER" id="PTHR10642:SF26">
    <property type="entry name" value="RIBONUCLEASE H1"/>
    <property type="match status" value="1"/>
</dbReference>
<dbReference type="InterPro" id="IPR036397">
    <property type="entry name" value="RNaseH_sf"/>
</dbReference>
<evidence type="ECO:0000256" key="4">
    <source>
        <dbReference type="ARBA" id="ARBA00005300"/>
    </source>
</evidence>
<dbReference type="GO" id="GO:0000287">
    <property type="term" value="F:magnesium ion binding"/>
    <property type="evidence" value="ECO:0007669"/>
    <property type="project" value="InterPro"/>
</dbReference>
<proteinExistence type="inferred from homology"/>
<evidence type="ECO:0000256" key="8">
    <source>
        <dbReference type="ARBA" id="ARBA00022722"/>
    </source>
</evidence>
<dbReference type="InterPro" id="IPR012337">
    <property type="entry name" value="RNaseH-like_sf"/>
</dbReference>
<reference evidence="14" key="1">
    <citation type="journal article" date="2021" name="PeerJ">
        <title>Extensive microbial diversity within the chicken gut microbiome revealed by metagenomics and culture.</title>
        <authorList>
            <person name="Gilroy R."/>
            <person name="Ravi A."/>
            <person name="Getino M."/>
            <person name="Pursley I."/>
            <person name="Horton D.L."/>
            <person name="Alikhan N.F."/>
            <person name="Baker D."/>
            <person name="Gharbi K."/>
            <person name="Hall N."/>
            <person name="Watson M."/>
            <person name="Adriaenssens E.M."/>
            <person name="Foster-Nyarko E."/>
            <person name="Jarju S."/>
            <person name="Secka A."/>
            <person name="Antonio M."/>
            <person name="Oren A."/>
            <person name="Chaudhuri R.R."/>
            <person name="La Ragione R."/>
            <person name="Hildebrand F."/>
            <person name="Pallen M.J."/>
        </authorList>
    </citation>
    <scope>NUCLEOTIDE SEQUENCE</scope>
    <source>
        <strain evidence="14">6627</strain>
    </source>
</reference>
<evidence type="ECO:0000256" key="3">
    <source>
        <dbReference type="ARBA" id="ARBA00004065"/>
    </source>
</evidence>
<keyword evidence="8" id="KW-0540">Nuclease</keyword>
<organism evidence="14 15">
    <name type="scientific">Candidatus Ligilactobacillus excrementigallinarum</name>
    <dbReference type="NCBI Taxonomy" id="2838641"/>
    <lineage>
        <taxon>Bacteria</taxon>
        <taxon>Bacillati</taxon>
        <taxon>Bacillota</taxon>
        <taxon>Bacilli</taxon>
        <taxon>Lactobacillales</taxon>
        <taxon>Lactobacillaceae</taxon>
        <taxon>Ligilactobacillus</taxon>
    </lineage>
</organism>
<dbReference type="PIRSF" id="PIRSF036852">
    <property type="entry name" value="Ribonuclease_H1_euk"/>
    <property type="match status" value="1"/>
</dbReference>
<comment type="similarity">
    <text evidence="4">Belongs to the RNase H family.</text>
</comment>
<dbReference type="EMBL" id="DXFP01000023">
    <property type="protein sequence ID" value="HIX01715.1"/>
    <property type="molecule type" value="Genomic_DNA"/>
</dbReference>
<keyword evidence="10" id="KW-0255">Endonuclease</keyword>
<evidence type="ECO:0000256" key="11">
    <source>
        <dbReference type="ARBA" id="ARBA00022801"/>
    </source>
</evidence>
<comment type="function">
    <text evidence="3">Endonuclease that specifically degrades the RNA of RNA-DNA hybrids.</text>
</comment>
<dbReference type="SUPFAM" id="SSF55658">
    <property type="entry name" value="L9 N-domain-like"/>
    <property type="match status" value="1"/>
</dbReference>
<dbReference type="PROSITE" id="PS50879">
    <property type="entry name" value="RNASE_H_1"/>
    <property type="match status" value="1"/>
</dbReference>
<dbReference type="GO" id="GO:0004523">
    <property type="term" value="F:RNA-DNA hybrid ribonuclease activity"/>
    <property type="evidence" value="ECO:0007669"/>
    <property type="project" value="UniProtKB-EC"/>
</dbReference>
<dbReference type="InterPro" id="IPR017067">
    <property type="entry name" value="RNase_H1_euk"/>
</dbReference>
<evidence type="ECO:0000256" key="9">
    <source>
        <dbReference type="ARBA" id="ARBA00022723"/>
    </source>
</evidence>
<dbReference type="InterPro" id="IPR011320">
    <property type="entry name" value="RNase_H1_N"/>
</dbReference>
<keyword evidence="12" id="KW-0460">Magnesium</keyword>
<dbReference type="AlphaFoldDB" id="A0A9D1UWG2"/>
<dbReference type="EC" id="3.1.26.4" evidence="6"/>
<dbReference type="SUPFAM" id="SSF53098">
    <property type="entry name" value="Ribonuclease H-like"/>
    <property type="match status" value="1"/>
</dbReference>
<dbReference type="GO" id="GO:0003676">
    <property type="term" value="F:nucleic acid binding"/>
    <property type="evidence" value="ECO:0007669"/>
    <property type="project" value="InterPro"/>
</dbReference>
<comment type="cofactor">
    <cofactor evidence="2">
        <name>Mg(2+)</name>
        <dbReference type="ChEBI" id="CHEBI:18420"/>
    </cofactor>
</comment>
<evidence type="ECO:0000256" key="7">
    <source>
        <dbReference type="ARBA" id="ARBA00017721"/>
    </source>
</evidence>
<dbReference type="FunFam" id="3.40.970.10:FF:000002">
    <property type="entry name" value="Ribonuclease H"/>
    <property type="match status" value="1"/>
</dbReference>
<evidence type="ECO:0000313" key="15">
    <source>
        <dbReference type="Proteomes" id="UP000823963"/>
    </source>
</evidence>
<dbReference type="InterPro" id="IPR002156">
    <property type="entry name" value="RNaseH_domain"/>
</dbReference>
<dbReference type="Gene3D" id="3.40.970.10">
    <property type="entry name" value="Ribonuclease H1, N-terminal domain"/>
    <property type="match status" value="1"/>
</dbReference>
<keyword evidence="9" id="KW-0479">Metal-binding</keyword>
<feature type="domain" description="RNase H type-1" evidence="13">
    <location>
        <begin position="69"/>
        <end position="226"/>
    </location>
</feature>
<evidence type="ECO:0000256" key="1">
    <source>
        <dbReference type="ARBA" id="ARBA00000077"/>
    </source>
</evidence>
<evidence type="ECO:0000256" key="5">
    <source>
        <dbReference type="ARBA" id="ARBA00011245"/>
    </source>
</evidence>
<evidence type="ECO:0000259" key="13">
    <source>
        <dbReference type="PROSITE" id="PS50879"/>
    </source>
</evidence>